<gene>
    <name evidence="2" type="ORF">TPC1_31284</name>
</gene>
<protein>
    <submittedName>
        <fullName evidence="2">Uncharacterized protein</fullName>
    </submittedName>
</protein>
<evidence type="ECO:0000256" key="1">
    <source>
        <dbReference type="SAM" id="Coils"/>
    </source>
</evidence>
<keyword evidence="1" id="KW-0175">Coiled coil</keyword>
<sequence>QILTKYEVPQQVILKYQIQFKEIMQFFQTKLKEFESNRNALQFECQQKIHNMQEYNKNKDQKIMTLSKNNQLYESQVLKQQEQLDFLHNRLQNITIEYGEKLNDKQRHIDNQQQEIWQLKQNNEHQNNLFQQQIEDLTMKIEENQRQYEIHQKIAKKDFLQMQQQLQLQIDQKNDRINDYIQEILQLKEGIKVLNDEAKNIQTIKSQGELVVKNLRRNHEQKIDELTTKVREMQAVFDENDKIIEAEVVKRLNRNCRCEEYKKKIGEQDIKINEMQNILTDKSNTLTSMRHKLIATEKQIIDMKHQQKIDQEKLAVLTRPPEDSLLVNELKRQMQFVKEQNQQMKIENVKMRQLSPVFGHQYSNIKQLPGIRPRTGLK</sequence>
<feature type="non-terminal residue" evidence="2">
    <location>
        <position position="1"/>
    </location>
</feature>
<accession>A0A146K0N3</accession>
<organism evidence="2">
    <name type="scientific">Trepomonas sp. PC1</name>
    <dbReference type="NCBI Taxonomy" id="1076344"/>
    <lineage>
        <taxon>Eukaryota</taxon>
        <taxon>Metamonada</taxon>
        <taxon>Diplomonadida</taxon>
        <taxon>Hexamitidae</taxon>
        <taxon>Hexamitinae</taxon>
        <taxon>Trepomonas</taxon>
    </lineage>
</organism>
<dbReference type="EMBL" id="GDID01007385">
    <property type="protein sequence ID" value="JAP89221.1"/>
    <property type="molecule type" value="Transcribed_RNA"/>
</dbReference>
<feature type="coiled-coil region" evidence="1">
    <location>
        <begin position="77"/>
        <end position="236"/>
    </location>
</feature>
<proteinExistence type="predicted"/>
<name>A0A146K0N3_9EUKA</name>
<reference evidence="2" key="1">
    <citation type="submission" date="2015-07" db="EMBL/GenBank/DDBJ databases">
        <title>Adaptation to a free-living lifestyle via gene acquisitions in the diplomonad Trepomonas sp. PC1.</title>
        <authorList>
            <person name="Xu F."/>
            <person name="Jerlstrom-Hultqvist J."/>
            <person name="Kolisko M."/>
            <person name="Simpson A.G.B."/>
            <person name="Roger A.J."/>
            <person name="Svard S.G."/>
            <person name="Andersson J.O."/>
        </authorList>
    </citation>
    <scope>NUCLEOTIDE SEQUENCE</scope>
    <source>
        <strain evidence="2">PC1</strain>
    </source>
</reference>
<dbReference type="AlphaFoldDB" id="A0A146K0N3"/>
<evidence type="ECO:0000313" key="2">
    <source>
        <dbReference type="EMBL" id="JAP89221.1"/>
    </source>
</evidence>